<evidence type="ECO:0000259" key="3">
    <source>
        <dbReference type="PROSITE" id="PS50013"/>
    </source>
</evidence>
<keyword evidence="5" id="KW-1185">Reference proteome</keyword>
<dbReference type="GeneID" id="39597496"/>
<dbReference type="RefSeq" id="XP_028481494.1">
    <property type="nucleotide sequence ID" value="XM_028628219.1"/>
</dbReference>
<protein>
    <recommendedName>
        <fullName evidence="3">Chromo domain-containing protein</fullName>
    </recommendedName>
</protein>
<dbReference type="Proteomes" id="UP000283841">
    <property type="component" value="Unassembled WGS sequence"/>
</dbReference>
<feature type="compositionally biased region" description="Polar residues" evidence="2">
    <location>
        <begin position="546"/>
        <end position="563"/>
    </location>
</feature>
<feature type="compositionally biased region" description="Polar residues" evidence="2">
    <location>
        <begin position="171"/>
        <end position="190"/>
    </location>
</feature>
<feature type="compositionally biased region" description="Polar residues" evidence="2">
    <location>
        <begin position="221"/>
        <end position="237"/>
    </location>
</feature>
<sequence>MPDSIEDDDSISVTSTVLSEPKSEYEVECILTELMFPDGVKYLVKWEGYPVERSTWEPEDSFADPQTLKDWGAKKKAIDRGDEEEFDLETWENRLEALEDARDERKRKRRAKRARLGLPVYETEARKEDESDSSTSSDEPLSALRSRLHENRRSSSDSSLQTSRQLESRVTDSASLTHEQGPMAQSNSTNSKDDESSSVQHGGKHAPQSVPAQPVNRHCNPGSTVTPSRSKTSTHTSAPLLLPRGPARDQRSLAEGNDNNEKPTLFRNISTRWKYEKALRFEPAPDITQLDLRRPSDWAASPSVLNTDIIRPIRRAESNELFVRQDTPQATSAKAESIPQEDLRLDAPSEPSRPASSTLGGPPPRGPRRSTLAGPAHRSDSKPGSHEVEVRLFYGPEKTRVGSVVICGINELTKLKITSSSKAKDVEVWFEHLCTIDQYDYLCSKLSKPKNAKFCNGWVEGYSYNTRYISEMAKTLRDGSLVGICYLNTVGTKNVLLAYATGSAEWDFLNENGYIKPGVSLRIAARAPLPPISELRRLPTIKTSTASQPVLPTEGPTSVTVDTPSGPVTMREDPQFNKDTEMKDSVMTDNSIDLDAIFSSQYSISFRELASVNGSKSKTPAQVFYVWYPDSAEAEYQVLVEFLKRHKVVIYSNRLPEDWERFARTVSHGVVMFYGDFLSFYDLPYFLDLTRKEINFWSVSLAAPLPYADGTAHLQRLFPHGGVILLTEDLFLYDQDCVVVILAWFEEFVRRRSPGSWKIMFRPDILNWLLKKTDDWLDMYVLILKMLPRRYHYHHDPQNPPHLEGAREEDGTHNPVISFRSIPSYGHRQEDEHDAIPKGLRQDQRDTDHLVEFFAGWSIINSHRFRRFIVASHYSQERWKAWNHVSTFYIIYIFIVQ</sequence>
<dbReference type="PROSITE" id="PS50013">
    <property type="entry name" value="CHROMO_2"/>
    <property type="match status" value="1"/>
</dbReference>
<dbReference type="EMBL" id="RCNU01000016">
    <property type="protein sequence ID" value="RWQ91849.1"/>
    <property type="molecule type" value="Genomic_DNA"/>
</dbReference>
<feature type="region of interest" description="Disordered" evidence="2">
    <location>
        <begin position="546"/>
        <end position="575"/>
    </location>
</feature>
<dbReference type="VEuPathDB" id="FungiDB:C8Q69DRAFT_408795"/>
<comment type="caution">
    <text evidence="4">The sequence shown here is derived from an EMBL/GenBank/DDBJ whole genome shotgun (WGS) entry which is preliminary data.</text>
</comment>
<evidence type="ECO:0000313" key="4">
    <source>
        <dbReference type="EMBL" id="RWQ91849.1"/>
    </source>
</evidence>
<name>A0A443HJ95_BYSSP</name>
<feature type="domain" description="Chromo" evidence="3">
    <location>
        <begin position="25"/>
        <end position="83"/>
    </location>
</feature>
<feature type="region of interest" description="Disordered" evidence="2">
    <location>
        <begin position="98"/>
        <end position="266"/>
    </location>
</feature>
<dbReference type="GO" id="GO:0006338">
    <property type="term" value="P:chromatin remodeling"/>
    <property type="evidence" value="ECO:0007669"/>
    <property type="project" value="UniProtKB-ARBA"/>
</dbReference>
<evidence type="ECO:0000313" key="5">
    <source>
        <dbReference type="Proteomes" id="UP000283841"/>
    </source>
</evidence>
<dbReference type="InterPro" id="IPR023780">
    <property type="entry name" value="Chromo_domain"/>
</dbReference>
<feature type="compositionally biased region" description="Basic and acidic residues" evidence="2">
    <location>
        <begin position="71"/>
        <end position="80"/>
    </location>
</feature>
<reference evidence="4 5" key="1">
    <citation type="journal article" date="2018" name="Front. Microbiol.">
        <title>Genomic and genetic insights into a cosmopolitan fungus, Paecilomyces variotii (Eurotiales).</title>
        <authorList>
            <person name="Urquhart A.S."/>
            <person name="Mondo S.J."/>
            <person name="Makela M.R."/>
            <person name="Hane J.K."/>
            <person name="Wiebenga A."/>
            <person name="He G."/>
            <person name="Mihaltcheva S."/>
            <person name="Pangilinan J."/>
            <person name="Lipzen A."/>
            <person name="Barry K."/>
            <person name="de Vries R.P."/>
            <person name="Grigoriev I.V."/>
            <person name="Idnurm A."/>
        </authorList>
    </citation>
    <scope>NUCLEOTIDE SEQUENCE [LARGE SCALE GENOMIC DNA]</scope>
    <source>
        <strain evidence="4 5">CBS 101075</strain>
    </source>
</reference>
<dbReference type="Gene3D" id="2.40.50.40">
    <property type="match status" value="1"/>
</dbReference>
<feature type="compositionally biased region" description="Basic and acidic residues" evidence="2">
    <location>
        <begin position="377"/>
        <end position="387"/>
    </location>
</feature>
<organism evidence="4 5">
    <name type="scientific">Byssochlamys spectabilis</name>
    <name type="common">Paecilomyces variotii</name>
    <dbReference type="NCBI Taxonomy" id="264951"/>
    <lineage>
        <taxon>Eukaryota</taxon>
        <taxon>Fungi</taxon>
        <taxon>Dikarya</taxon>
        <taxon>Ascomycota</taxon>
        <taxon>Pezizomycotina</taxon>
        <taxon>Eurotiomycetes</taxon>
        <taxon>Eurotiomycetidae</taxon>
        <taxon>Eurotiales</taxon>
        <taxon>Thermoascaceae</taxon>
        <taxon>Paecilomyces</taxon>
    </lineage>
</organism>
<evidence type="ECO:0000256" key="1">
    <source>
        <dbReference type="ARBA" id="ARBA00011353"/>
    </source>
</evidence>
<dbReference type="InterPro" id="IPR000953">
    <property type="entry name" value="Chromo/chromo_shadow_dom"/>
</dbReference>
<dbReference type="InterPro" id="IPR016197">
    <property type="entry name" value="Chromo-like_dom_sf"/>
</dbReference>
<proteinExistence type="predicted"/>
<feature type="region of interest" description="Disordered" evidence="2">
    <location>
        <begin position="55"/>
        <end position="86"/>
    </location>
</feature>
<feature type="compositionally biased region" description="Basic residues" evidence="2">
    <location>
        <begin position="105"/>
        <end position="115"/>
    </location>
</feature>
<feature type="compositionally biased region" description="Low complexity" evidence="2">
    <location>
        <begin position="156"/>
        <end position="165"/>
    </location>
</feature>
<comment type="subunit">
    <text evidence="1">Component of the NuA4 histone acetyltransferase complex.</text>
</comment>
<dbReference type="STRING" id="264951.A0A443HJ95"/>
<evidence type="ECO:0000256" key="2">
    <source>
        <dbReference type="SAM" id="MobiDB-lite"/>
    </source>
</evidence>
<dbReference type="AlphaFoldDB" id="A0A443HJ95"/>
<dbReference type="SUPFAM" id="SSF54160">
    <property type="entry name" value="Chromo domain-like"/>
    <property type="match status" value="1"/>
</dbReference>
<accession>A0A443HJ95</accession>
<dbReference type="SMART" id="SM00298">
    <property type="entry name" value="CHROMO"/>
    <property type="match status" value="1"/>
</dbReference>
<gene>
    <name evidence="4" type="ORF">C8Q69DRAFT_408795</name>
</gene>
<feature type="region of interest" description="Disordered" evidence="2">
    <location>
        <begin position="321"/>
        <end position="387"/>
    </location>
</feature>
<dbReference type="CDD" id="cd18966">
    <property type="entry name" value="chromodomain"/>
    <property type="match status" value="1"/>
</dbReference>
<dbReference type="Pfam" id="PF00385">
    <property type="entry name" value="Chromo"/>
    <property type="match status" value="1"/>
</dbReference>